<dbReference type="GO" id="GO:0051117">
    <property type="term" value="F:ATPase binding"/>
    <property type="evidence" value="ECO:0007669"/>
    <property type="project" value="TreeGrafter"/>
</dbReference>
<dbReference type="GO" id="GO:0004176">
    <property type="term" value="F:ATP-dependent peptidase activity"/>
    <property type="evidence" value="ECO:0007669"/>
    <property type="project" value="TreeGrafter"/>
</dbReference>
<proteinExistence type="predicted"/>
<evidence type="ECO:0000256" key="1">
    <source>
        <dbReference type="SAM" id="Coils"/>
    </source>
</evidence>
<feature type="compositionally biased region" description="Pro residues" evidence="2">
    <location>
        <begin position="31"/>
        <end position="49"/>
    </location>
</feature>
<dbReference type="RefSeq" id="WP_200351818.1">
    <property type="nucleotide sequence ID" value="NZ_BAABHZ010000006.1"/>
</dbReference>
<dbReference type="PANTHER" id="PTHR10381">
    <property type="entry name" value="ATP-DEPENDENT CLP PROTEASE PROTEOLYTIC SUBUNIT"/>
    <property type="match status" value="1"/>
</dbReference>
<dbReference type="GO" id="GO:0009368">
    <property type="term" value="C:endopeptidase Clp complex"/>
    <property type="evidence" value="ECO:0007669"/>
    <property type="project" value="TreeGrafter"/>
</dbReference>
<keyword evidence="3" id="KW-0732">Signal</keyword>
<keyword evidence="4" id="KW-0645">Protease</keyword>
<sequence length="428" mass="47341">MKNQSTRSALLGLALTTWLPAQTPALAIAPAPAPPPPASATPPAPTPPPAEEKDPALEAKKKEQEALAIDNKLEAERLTNATNALRAEVTKLKAERELMAEKQAMEAAKRQVSLQTELAKVQAEKEKIASEGELSKARAEKLTNDLKSLQTESALEITRLQNDIARIETSDKRSKFADSKPVFLKTPLKENGIVVVSDRRIPLNGLITNNTADFITSRIQYWNNKDRELPIFIVIDSSPGGSVMAGYRILKAMESSDAPVHVVVKSFAASMAACITTLAKESYCYPNAVILHHQISSTVFGQLNLTQQREFHEESQRWWVRLGTPVANKMGITTDEFIKRMYSHSSNGDWSEFGEQAKDLKWVNHIVTGIDETSFTKDPDTVDAPAGARAAVAKEEVDASGRPFQWLPRIEPLDVYFIHNSDGYYRTH</sequence>
<dbReference type="Proteomes" id="UP000600139">
    <property type="component" value="Unassembled WGS sequence"/>
</dbReference>
<comment type="caution">
    <text evidence="4">The sequence shown here is derived from an EMBL/GenBank/DDBJ whole genome shotgun (WGS) entry which is preliminary data.</text>
</comment>
<feature type="signal peptide" evidence="3">
    <location>
        <begin position="1"/>
        <end position="27"/>
    </location>
</feature>
<dbReference type="GO" id="GO:0006515">
    <property type="term" value="P:protein quality control for misfolded or incompletely synthesized proteins"/>
    <property type="evidence" value="ECO:0007669"/>
    <property type="project" value="TreeGrafter"/>
</dbReference>
<feature type="compositionally biased region" description="Basic and acidic residues" evidence="2">
    <location>
        <begin position="50"/>
        <end position="63"/>
    </location>
</feature>
<evidence type="ECO:0000256" key="3">
    <source>
        <dbReference type="SAM" id="SignalP"/>
    </source>
</evidence>
<reference evidence="4" key="1">
    <citation type="submission" date="2021-01" db="EMBL/GenBank/DDBJ databases">
        <title>Modified the classification status of verrucomicrobia.</title>
        <authorList>
            <person name="Feng X."/>
        </authorList>
    </citation>
    <scope>NUCLEOTIDE SEQUENCE</scope>
    <source>
        <strain evidence="4">JCM 18052</strain>
    </source>
</reference>
<keyword evidence="4" id="KW-0378">Hydrolase</keyword>
<feature type="chain" id="PRO_5036751415" evidence="3">
    <location>
        <begin position="28"/>
        <end position="428"/>
    </location>
</feature>
<name>A0A934VCV7_9BACT</name>
<feature type="coiled-coil region" evidence="1">
    <location>
        <begin position="75"/>
        <end position="152"/>
    </location>
</feature>
<evidence type="ECO:0000313" key="4">
    <source>
        <dbReference type="EMBL" id="MBK1816894.1"/>
    </source>
</evidence>
<dbReference type="EMBL" id="JAENIK010000011">
    <property type="protein sequence ID" value="MBK1816894.1"/>
    <property type="molecule type" value="Genomic_DNA"/>
</dbReference>
<dbReference type="InterPro" id="IPR023562">
    <property type="entry name" value="ClpP/TepA"/>
</dbReference>
<evidence type="ECO:0000313" key="5">
    <source>
        <dbReference type="Proteomes" id="UP000600139"/>
    </source>
</evidence>
<accession>A0A934VCV7</accession>
<keyword evidence="1" id="KW-0175">Coiled coil</keyword>
<dbReference type="GO" id="GO:0004252">
    <property type="term" value="F:serine-type endopeptidase activity"/>
    <property type="evidence" value="ECO:0007669"/>
    <property type="project" value="TreeGrafter"/>
</dbReference>
<gene>
    <name evidence="4" type="ORF">JIN84_14810</name>
</gene>
<dbReference type="Gene3D" id="3.90.226.10">
    <property type="entry name" value="2-enoyl-CoA Hydratase, Chain A, domain 1"/>
    <property type="match status" value="1"/>
</dbReference>
<protein>
    <submittedName>
        <fullName evidence="4">ATP-dependent Clp protease proteolytic subunit</fullName>
    </submittedName>
</protein>
<dbReference type="Pfam" id="PF00574">
    <property type="entry name" value="CLP_protease"/>
    <property type="match status" value="1"/>
</dbReference>
<feature type="region of interest" description="Disordered" evidence="2">
    <location>
        <begin position="26"/>
        <end position="63"/>
    </location>
</feature>
<organism evidence="4 5">
    <name type="scientific">Luteolibacter yonseiensis</name>
    <dbReference type="NCBI Taxonomy" id="1144680"/>
    <lineage>
        <taxon>Bacteria</taxon>
        <taxon>Pseudomonadati</taxon>
        <taxon>Verrucomicrobiota</taxon>
        <taxon>Verrucomicrobiia</taxon>
        <taxon>Verrucomicrobiales</taxon>
        <taxon>Verrucomicrobiaceae</taxon>
        <taxon>Luteolibacter</taxon>
    </lineage>
</organism>
<dbReference type="InterPro" id="IPR029045">
    <property type="entry name" value="ClpP/crotonase-like_dom_sf"/>
</dbReference>
<keyword evidence="5" id="KW-1185">Reference proteome</keyword>
<dbReference type="SUPFAM" id="SSF52096">
    <property type="entry name" value="ClpP/crotonase"/>
    <property type="match status" value="1"/>
</dbReference>
<dbReference type="PANTHER" id="PTHR10381:SF11">
    <property type="entry name" value="ATP-DEPENDENT CLP PROTEASE PROTEOLYTIC SUBUNIT, MITOCHONDRIAL"/>
    <property type="match status" value="1"/>
</dbReference>
<evidence type="ECO:0000256" key="2">
    <source>
        <dbReference type="SAM" id="MobiDB-lite"/>
    </source>
</evidence>
<dbReference type="AlphaFoldDB" id="A0A934VCV7"/>